<dbReference type="InterPro" id="IPR045886">
    <property type="entry name" value="ThiF/MoeB/HesA"/>
</dbReference>
<dbReference type="NCBIfam" id="NF004281">
    <property type="entry name" value="PRK05690.1"/>
    <property type="match status" value="1"/>
</dbReference>
<dbReference type="PROSITE" id="PS00380">
    <property type="entry name" value="RHODANESE_1"/>
    <property type="match status" value="1"/>
</dbReference>
<dbReference type="InterPro" id="IPR001307">
    <property type="entry name" value="Thiosulphate_STrfase_CS"/>
</dbReference>
<dbReference type="InterPro" id="IPR000594">
    <property type="entry name" value="ThiF_NAD_FAD-bd"/>
</dbReference>
<keyword evidence="2" id="KW-0548">Nucleotidyltransferase</keyword>
<dbReference type="PANTHER" id="PTHR10953:SF102">
    <property type="entry name" value="ADENYLYLTRANSFERASE AND SULFURTRANSFERASE MOCS3"/>
    <property type="match status" value="1"/>
</dbReference>
<dbReference type="InterPro" id="IPR036873">
    <property type="entry name" value="Rhodanese-like_dom_sf"/>
</dbReference>
<dbReference type="Pfam" id="PF00581">
    <property type="entry name" value="Rhodanese"/>
    <property type="match status" value="1"/>
</dbReference>
<dbReference type="CDD" id="cd00757">
    <property type="entry name" value="ThiF_MoeB_HesA_family"/>
    <property type="match status" value="1"/>
</dbReference>
<dbReference type="SUPFAM" id="SSF69572">
    <property type="entry name" value="Activating enzymes of the ubiquitin-like proteins"/>
    <property type="match status" value="1"/>
</dbReference>
<dbReference type="InterPro" id="IPR001763">
    <property type="entry name" value="Rhodanese-like_dom"/>
</dbReference>
<dbReference type="Gene3D" id="3.40.250.10">
    <property type="entry name" value="Rhodanese-like domain"/>
    <property type="match status" value="1"/>
</dbReference>
<name>A0ABY4JAN7_9BACT</name>
<keyword evidence="3" id="KW-1185">Reference proteome</keyword>
<dbReference type="EMBL" id="CP095848">
    <property type="protein sequence ID" value="UPL48904.1"/>
    <property type="molecule type" value="Genomic_DNA"/>
</dbReference>
<keyword evidence="2" id="KW-0808">Transferase</keyword>
<reference evidence="2 3" key="1">
    <citation type="submission" date="2022-04" db="EMBL/GenBank/DDBJ databases">
        <title>Hymenobacter sp. isolated from the air.</title>
        <authorList>
            <person name="Won M."/>
            <person name="Lee C.-M."/>
            <person name="Woen H.-Y."/>
            <person name="Kwon S.-W."/>
        </authorList>
    </citation>
    <scope>NUCLEOTIDE SEQUENCE [LARGE SCALE GENOMIC DNA]</scope>
    <source>
        <strain evidence="3">5516 S-25</strain>
    </source>
</reference>
<sequence length="371" mass="40246">MLTTEERQIYRRHLQLPEIGEAGQLRLKNARVLVVGAGGLGCPILQYLAAAGVGTLGIVDADQVDRSNLQRQILYGPADLGQPKAEAAARAVKRINPLVHTEVHSCRATLGNVRELVSRYDVVVDGSDNFPTRYLLNDACVSFNRPLVSGAIYKFEGQVSVFNYQGGPTYRCLFPQPPSAQEAPNCDATGVLGVLPGLVGTAQATEALKVILGIGEVLSGRLWMFDALTFQTRTLKFARRPEQATINLDTANTRDYADLCGVGVRSISVAELHEQLESGHPPFLLDVREPHEYAAGHLPGATLLPLSSLEKGVATLPKQHPVVVYCRSGRRSAQAVERLQTEFGLTNLLNLDGGILAWEDTMTDAENNVSR</sequence>
<dbReference type="Gene3D" id="3.40.50.720">
    <property type="entry name" value="NAD(P)-binding Rossmann-like Domain"/>
    <property type="match status" value="1"/>
</dbReference>
<proteinExistence type="predicted"/>
<dbReference type="Pfam" id="PF00899">
    <property type="entry name" value="ThiF"/>
    <property type="match status" value="1"/>
</dbReference>
<dbReference type="PANTHER" id="PTHR10953">
    <property type="entry name" value="UBIQUITIN-ACTIVATING ENZYME E1"/>
    <property type="match status" value="1"/>
</dbReference>
<dbReference type="CDD" id="cd00158">
    <property type="entry name" value="RHOD"/>
    <property type="match status" value="1"/>
</dbReference>
<dbReference type="SMART" id="SM00450">
    <property type="entry name" value="RHOD"/>
    <property type="match status" value="1"/>
</dbReference>
<evidence type="ECO:0000313" key="2">
    <source>
        <dbReference type="EMBL" id="UPL48904.1"/>
    </source>
</evidence>
<gene>
    <name evidence="2" type="primary">moeB</name>
    <name evidence="2" type="ORF">MWH26_17160</name>
</gene>
<dbReference type="PROSITE" id="PS50206">
    <property type="entry name" value="RHODANESE_3"/>
    <property type="match status" value="1"/>
</dbReference>
<dbReference type="RefSeq" id="WP_247975237.1">
    <property type="nucleotide sequence ID" value="NZ_CP095848.1"/>
</dbReference>
<accession>A0ABY4JAN7</accession>
<organism evidence="2 3">
    <name type="scientific">Hymenobacter sublimis</name>
    <dbReference type="NCBI Taxonomy" id="2933777"/>
    <lineage>
        <taxon>Bacteria</taxon>
        <taxon>Pseudomonadati</taxon>
        <taxon>Bacteroidota</taxon>
        <taxon>Cytophagia</taxon>
        <taxon>Cytophagales</taxon>
        <taxon>Hymenobacteraceae</taxon>
        <taxon>Hymenobacter</taxon>
    </lineage>
</organism>
<dbReference type="GO" id="GO:0016779">
    <property type="term" value="F:nucleotidyltransferase activity"/>
    <property type="evidence" value="ECO:0007669"/>
    <property type="project" value="UniProtKB-KW"/>
</dbReference>
<feature type="domain" description="Rhodanese" evidence="1">
    <location>
        <begin position="278"/>
        <end position="367"/>
    </location>
</feature>
<evidence type="ECO:0000259" key="1">
    <source>
        <dbReference type="PROSITE" id="PS50206"/>
    </source>
</evidence>
<protein>
    <submittedName>
        <fullName evidence="2">Molybdopterin-synthase adenylyltransferase MoeB</fullName>
    </submittedName>
</protein>
<evidence type="ECO:0000313" key="3">
    <source>
        <dbReference type="Proteomes" id="UP000829647"/>
    </source>
</evidence>
<dbReference type="Proteomes" id="UP000829647">
    <property type="component" value="Chromosome"/>
</dbReference>
<dbReference type="InterPro" id="IPR035985">
    <property type="entry name" value="Ubiquitin-activating_enz"/>
</dbReference>